<evidence type="ECO:0000256" key="4">
    <source>
        <dbReference type="ARBA" id="ARBA00022833"/>
    </source>
</evidence>
<dbReference type="PROSITE" id="PS01359">
    <property type="entry name" value="ZF_PHD_1"/>
    <property type="match status" value="1"/>
</dbReference>
<dbReference type="GO" id="GO:0008270">
    <property type="term" value="F:zinc ion binding"/>
    <property type="evidence" value="ECO:0007669"/>
    <property type="project" value="UniProtKB-KW"/>
</dbReference>
<keyword evidence="2" id="KW-0479">Metal-binding</keyword>
<dbReference type="InterPro" id="IPR013083">
    <property type="entry name" value="Znf_RING/FYVE/PHD"/>
</dbReference>
<dbReference type="EMBL" id="CM007647">
    <property type="protein sequence ID" value="ONM07220.1"/>
    <property type="molecule type" value="Genomic_DNA"/>
</dbReference>
<keyword evidence="8" id="KW-0539">Nucleus</keyword>
<dbReference type="GO" id="GO:0005634">
    <property type="term" value="C:nucleus"/>
    <property type="evidence" value="ECO:0007669"/>
    <property type="project" value="UniProtKB-SubCell"/>
</dbReference>
<organism evidence="9">
    <name type="scientific">Zea mays</name>
    <name type="common">Maize</name>
    <dbReference type="NCBI Taxonomy" id="4577"/>
    <lineage>
        <taxon>Eukaryota</taxon>
        <taxon>Viridiplantae</taxon>
        <taxon>Streptophyta</taxon>
        <taxon>Embryophyta</taxon>
        <taxon>Tracheophyta</taxon>
        <taxon>Spermatophyta</taxon>
        <taxon>Magnoliopsida</taxon>
        <taxon>Liliopsida</taxon>
        <taxon>Poales</taxon>
        <taxon>Poaceae</taxon>
        <taxon>PACMAD clade</taxon>
        <taxon>Panicoideae</taxon>
        <taxon>Andropogonodae</taxon>
        <taxon>Andropogoneae</taxon>
        <taxon>Tripsacinae</taxon>
        <taxon>Zea</taxon>
    </lineage>
</organism>
<dbReference type="GO" id="GO:0003677">
    <property type="term" value="F:DNA binding"/>
    <property type="evidence" value="ECO:0007669"/>
    <property type="project" value="UniProtKB-KW"/>
</dbReference>
<keyword evidence="6" id="KW-0238">DNA-binding</keyword>
<dbReference type="Gene3D" id="3.30.40.10">
    <property type="entry name" value="Zinc/RING finger domain, C3HC4 (zinc finger)"/>
    <property type="match status" value="1"/>
</dbReference>
<evidence type="ECO:0000256" key="5">
    <source>
        <dbReference type="ARBA" id="ARBA00023015"/>
    </source>
</evidence>
<evidence type="ECO:0000256" key="8">
    <source>
        <dbReference type="ARBA" id="ARBA00023242"/>
    </source>
</evidence>
<dbReference type="InterPro" id="IPR003340">
    <property type="entry name" value="B3_DNA-bd"/>
</dbReference>
<dbReference type="InterPro" id="IPR044837">
    <property type="entry name" value="REM16-like"/>
</dbReference>
<dbReference type="PANTHER" id="PTHR31391">
    <property type="entry name" value="B3 DOMAIN-CONTAINING PROTEIN OS11G0197600-RELATED"/>
    <property type="match status" value="1"/>
</dbReference>
<protein>
    <submittedName>
        <fullName evidence="9">B3 domain-containing protein</fullName>
    </submittedName>
</protein>
<dbReference type="InterPro" id="IPR011011">
    <property type="entry name" value="Znf_FYVE_PHD"/>
</dbReference>
<keyword evidence="4" id="KW-0862">Zinc</keyword>
<dbReference type="PANTHER" id="PTHR31391:SF153">
    <property type="entry name" value="TF-B3 DOMAIN-CONTAINING PROTEIN"/>
    <property type="match status" value="1"/>
</dbReference>
<evidence type="ECO:0000256" key="6">
    <source>
        <dbReference type="ARBA" id="ARBA00023125"/>
    </source>
</evidence>
<keyword evidence="5" id="KW-0805">Transcription regulation</keyword>
<dbReference type="SMART" id="SM01019">
    <property type="entry name" value="B3"/>
    <property type="match status" value="1"/>
</dbReference>
<keyword evidence="7" id="KW-0804">Transcription</keyword>
<dbReference type="InterPro" id="IPR019786">
    <property type="entry name" value="Zinc_finger_PHD-type_CS"/>
</dbReference>
<dbReference type="PROSITE" id="PS50863">
    <property type="entry name" value="B3"/>
    <property type="match status" value="1"/>
</dbReference>
<dbReference type="CDD" id="cd10017">
    <property type="entry name" value="B3_DNA"/>
    <property type="match status" value="1"/>
</dbReference>
<evidence type="ECO:0000313" key="9">
    <source>
        <dbReference type="EMBL" id="ONM07220.1"/>
    </source>
</evidence>
<dbReference type="SUPFAM" id="SSF57903">
    <property type="entry name" value="FYVE/PHD zinc finger"/>
    <property type="match status" value="1"/>
</dbReference>
<dbReference type="AlphaFoldDB" id="A0A1D6KXP4"/>
<dbReference type="SUPFAM" id="SSF101936">
    <property type="entry name" value="DNA-binding pseudobarrel domain"/>
    <property type="match status" value="2"/>
</dbReference>
<dbReference type="Pfam" id="PF02362">
    <property type="entry name" value="B3"/>
    <property type="match status" value="1"/>
</dbReference>
<sequence length="365" mass="41617">MRFAFGRFDSDIDQMNIVCEVCGDIGYRQLLLCCGDCKRYAVHQYCLDKVVFDATLLEWFCYECLQRRGEVTCVASLEQVSSESPLSHAHFGPLVHQRTTKRVESVTGPYSPSDDCEELFSYPGIESIPSVQEISVDPIKTSSISEHDTIEAAASSERFTECQKASSCREGITVKMAMAPSSYENSGEDIFSENVFLEYVLAYKCYLSKAQKKRVMELIQEIQPEFTVFISIMRRGNVRPPGPFLGINKEYANAHFPDKSTNVTLEMPDKSKKWHPKFYRRDELGSRYGSVYLPTKGQTILLQCGGTTWKAKLMFHNGRRWFLNGGWPNFARGNGLRVGDICLFELKKKDSKLTMAVHIIRREKF</sequence>
<accession>A0A1D6KXP4</accession>
<name>A0A1D6KXP4_MAIZE</name>
<comment type="subcellular location">
    <subcellularLocation>
        <location evidence="1">Nucleus</location>
    </subcellularLocation>
</comment>
<dbReference type="PaxDb" id="4577-GRMZM2G130016_P01"/>
<dbReference type="Gene3D" id="2.40.330.10">
    <property type="entry name" value="DNA-binding pseudobarrel domain"/>
    <property type="match status" value="2"/>
</dbReference>
<proteinExistence type="predicted"/>
<dbReference type="ExpressionAtlas" id="A0A1D6KXP4">
    <property type="expression patterns" value="baseline and differential"/>
</dbReference>
<evidence type="ECO:0000256" key="1">
    <source>
        <dbReference type="ARBA" id="ARBA00004123"/>
    </source>
</evidence>
<keyword evidence="3" id="KW-0863">Zinc-finger</keyword>
<evidence type="ECO:0000256" key="2">
    <source>
        <dbReference type="ARBA" id="ARBA00022723"/>
    </source>
</evidence>
<gene>
    <name evidence="9" type="ORF">ZEAMMB73_Zm00001d033315</name>
</gene>
<dbReference type="InterPro" id="IPR015300">
    <property type="entry name" value="DNA-bd_pseudobarrel_sf"/>
</dbReference>
<reference evidence="9" key="1">
    <citation type="submission" date="2015-12" db="EMBL/GenBank/DDBJ databases">
        <title>Update maize B73 reference genome by single molecule sequencing technologies.</title>
        <authorList>
            <consortium name="Maize Genome Sequencing Project"/>
            <person name="Ware D."/>
        </authorList>
    </citation>
    <scope>NUCLEOTIDE SEQUENCE [LARGE SCALE GENOMIC DNA]</scope>
    <source>
        <tissue evidence="9">Seedling</tissue>
    </source>
</reference>
<evidence type="ECO:0000256" key="3">
    <source>
        <dbReference type="ARBA" id="ARBA00022771"/>
    </source>
</evidence>
<evidence type="ECO:0000256" key="7">
    <source>
        <dbReference type="ARBA" id="ARBA00023163"/>
    </source>
</evidence>